<keyword evidence="4" id="KW-0235">DNA replication</keyword>
<dbReference type="SUPFAM" id="SSF89550">
    <property type="entry name" value="PHP domain-like"/>
    <property type="match status" value="1"/>
</dbReference>
<dbReference type="Pfam" id="PF07733">
    <property type="entry name" value="DNA_pol3_alpha"/>
    <property type="match status" value="1"/>
</dbReference>
<dbReference type="Pfam" id="PF14579">
    <property type="entry name" value="HHH_6"/>
    <property type="match status" value="1"/>
</dbReference>
<feature type="domain" description="Polymerase/histidinol phosphatase N-terminal" evidence="7">
    <location>
        <begin position="12"/>
        <end position="107"/>
    </location>
</feature>
<evidence type="ECO:0000256" key="2">
    <source>
        <dbReference type="ARBA" id="ARBA00022679"/>
    </source>
</evidence>
<keyword evidence="2" id="KW-0808">Transferase</keyword>
<dbReference type="InterPro" id="IPR016195">
    <property type="entry name" value="Pol/histidinol_Pase-like"/>
</dbReference>
<proteinExistence type="predicted"/>
<evidence type="ECO:0000256" key="1">
    <source>
        <dbReference type="ARBA" id="ARBA00012417"/>
    </source>
</evidence>
<dbReference type="Pfam" id="PF02811">
    <property type="entry name" value="PHP"/>
    <property type="match status" value="1"/>
</dbReference>
<reference evidence="8" key="1">
    <citation type="journal article" date="2021" name="Proc. Natl. Acad. Sci. U.S.A.">
        <title>A Catalog of Tens of Thousands of Viruses from Human Metagenomes Reveals Hidden Associations with Chronic Diseases.</title>
        <authorList>
            <person name="Tisza M.J."/>
            <person name="Buck C.B."/>
        </authorList>
    </citation>
    <scope>NUCLEOTIDE SEQUENCE</scope>
    <source>
        <strain evidence="8">CtOkv13</strain>
    </source>
</reference>
<dbReference type="InterPro" id="IPR011708">
    <property type="entry name" value="DNA_pol3_alpha_NTPase_dom"/>
</dbReference>
<dbReference type="Gene3D" id="3.20.20.140">
    <property type="entry name" value="Metal-dependent hydrolases"/>
    <property type="match status" value="1"/>
</dbReference>
<protein>
    <recommendedName>
        <fullName evidence="1">DNA-directed DNA polymerase</fullName>
        <ecNumber evidence="1">2.7.7.7</ecNumber>
    </recommendedName>
</protein>
<name>A0A8S5M3D1_9CAUD</name>
<dbReference type="InterPro" id="IPR003141">
    <property type="entry name" value="Pol/His_phosphatase_N"/>
</dbReference>
<organism evidence="8">
    <name type="scientific">Siphoviridae sp. ctOkv13</name>
    <dbReference type="NCBI Taxonomy" id="2826314"/>
    <lineage>
        <taxon>Viruses</taxon>
        <taxon>Duplodnaviria</taxon>
        <taxon>Heunggongvirae</taxon>
        <taxon>Uroviricota</taxon>
        <taxon>Caudoviricetes</taxon>
    </lineage>
</organism>
<evidence type="ECO:0000256" key="6">
    <source>
        <dbReference type="ARBA" id="ARBA00049244"/>
    </source>
</evidence>
<dbReference type="InterPro" id="IPR004013">
    <property type="entry name" value="PHP_dom"/>
</dbReference>
<dbReference type="GO" id="GO:0003887">
    <property type="term" value="F:DNA-directed DNA polymerase activity"/>
    <property type="evidence" value="ECO:0007669"/>
    <property type="project" value="UniProtKB-KW"/>
</dbReference>
<evidence type="ECO:0000256" key="4">
    <source>
        <dbReference type="ARBA" id="ARBA00022705"/>
    </source>
</evidence>
<dbReference type="Pfam" id="PF17657">
    <property type="entry name" value="DNA_pol3_finger"/>
    <property type="match status" value="1"/>
</dbReference>
<comment type="catalytic activity">
    <reaction evidence="6">
        <text>DNA(n) + a 2'-deoxyribonucleoside 5'-triphosphate = DNA(n+1) + diphosphate</text>
        <dbReference type="Rhea" id="RHEA:22508"/>
        <dbReference type="Rhea" id="RHEA-COMP:17339"/>
        <dbReference type="Rhea" id="RHEA-COMP:17340"/>
        <dbReference type="ChEBI" id="CHEBI:33019"/>
        <dbReference type="ChEBI" id="CHEBI:61560"/>
        <dbReference type="ChEBI" id="CHEBI:173112"/>
        <dbReference type="EC" id="2.7.7.7"/>
    </reaction>
</comment>
<dbReference type="InterPro" id="IPR040982">
    <property type="entry name" value="DNA_pol3_finger"/>
</dbReference>
<evidence type="ECO:0000256" key="3">
    <source>
        <dbReference type="ARBA" id="ARBA00022695"/>
    </source>
</evidence>
<dbReference type="PANTHER" id="PTHR32294:SF0">
    <property type="entry name" value="DNA POLYMERASE III SUBUNIT ALPHA"/>
    <property type="match status" value="1"/>
</dbReference>
<dbReference type="InterPro" id="IPR004805">
    <property type="entry name" value="DnaE2/DnaE/PolC"/>
</dbReference>
<dbReference type="InterPro" id="IPR029460">
    <property type="entry name" value="DNAPol_HHH"/>
</dbReference>
<keyword evidence="3" id="KW-0548">Nucleotidyltransferase</keyword>
<dbReference type="Gene3D" id="1.10.10.1600">
    <property type="entry name" value="Bacterial DNA polymerase III alpha subunit, thumb domain"/>
    <property type="match status" value="1"/>
</dbReference>
<evidence type="ECO:0000256" key="5">
    <source>
        <dbReference type="ARBA" id="ARBA00022932"/>
    </source>
</evidence>
<evidence type="ECO:0000259" key="7">
    <source>
        <dbReference type="SMART" id="SM00481"/>
    </source>
</evidence>
<sequence length="1349" mass="155932">MKGSKNMTDKYISIHNHTEFSNIKIIDSINRAERLINYAYELGLSGLAITEHDCVSGTLKSLKAYRKKLESEWRNLHPEEEELPSYQQMADELNFKFILGNEIYLSEEGLTEAEMDGKHPAHFWHLILLAKDAEGFKQIRQLSSAAWRRAWFRAILRTPTYPSDLLEFVKGGHLICSTACLGGYPAWCWKMMTEALAQNDDDAVKFYVGKLDNHLAAMNQLFGSGNFFVELQPNESGSEQNEYNKFMINRYWGYYPFIFSTDSHYLKVEEREIHKAFLNSKESKGNREVDSFYKYAYMMSQEEVWERMKEYVTAEQFEEMVSNTKKIGAMCSYYELEQPKVIAKVNYEHMEEYAEDLELFADVNEEEYPNFYYYIHSDVEADRYLAELIAHGYAHKWEPSWDQEVYYKRLEEELWTFKTISDNIQRHMSDYFITMHKMVDLMWQAGSLVGPSRGSAGVVLINYLLDITQMNPIKMDLPFVWRFMHPSRPDYPDIDVDTESGKRAAVFDLVRDYFRSLGGDVINVCTFGTEGTKSAIKTAARGLNVDENIVAYLNSMIPNERGFDWPLSDCYYGNEKEGRAPIKAFVETMNANPMLWELAQNIEGLVTRLGVHASGVIAVNGDFIEHGSYMKTSKEQLVTAYDLHDQEECGLLKYDFLTVSALDRIHQCMNYLLEDGTIEWQGDLKSTYKKYLSPDVLDYDNPEMWDMVGKGLISSLFQFDTIVGSQAIKDIQPRSLNELAISSSLMRLMSDGELPLAKYARFKRVPELWYDEMRSNGLTDEEIKILEKYLKKKNGVGESQEVVMQMVMDEHISGFSMKEANKLRKTIAKKNFREIDAVRDLFFEKGQALGTSRSLLNYVWFVQISAQLGYSFSEIHTTGYALIALIEMNLAYRYPIIYWNCACLSVDSSAVSEQDFENLIEDDVITIDDDDDGKKKTQNKMDYSKIAAGLDRYKNICNIHLPDINKSKLSFTPNVETNSILYGLKGICKVTEPVISEIMNNRPFSSLQDFLNRVTKRVVTKDKVINLIKCGAFDEIEGKDRSEILKDFIWTVCEPKKRITLQNLNMLIDLELLPSSLDYVSDVYKLTKELRKHRDAGKMWYFGDNINIPENKINVWRGIFKDSGIMPETIEYEGETRGVFNSDKWDRFYEKQMDIARAYIKPHAEELLIKLNNKLFENEFNKYCSGDKLQWELDSINFYFDGHPLNKVIPEINEVVIDRVEDIVEGAQDGEFVIKGNVIPRMKLFTIAGTVLDRDTTKGLVTIQCPDGVVNVKVYKDLFALYNKTITDESGERIIDESFFDKGQHLLITGIQRGMTFVPKVYKNTGRKSIERILLDEDGNFIKFIEKME</sequence>
<evidence type="ECO:0000313" key="8">
    <source>
        <dbReference type="EMBL" id="DAD76571.1"/>
    </source>
</evidence>
<dbReference type="EC" id="2.7.7.7" evidence="1"/>
<dbReference type="EMBL" id="BK014805">
    <property type="protein sequence ID" value="DAD76571.1"/>
    <property type="molecule type" value="Genomic_DNA"/>
</dbReference>
<dbReference type="PANTHER" id="PTHR32294">
    <property type="entry name" value="DNA POLYMERASE III SUBUNIT ALPHA"/>
    <property type="match status" value="1"/>
</dbReference>
<keyword evidence="5" id="KW-0239">DNA-directed DNA polymerase</keyword>
<dbReference type="Gene3D" id="1.10.150.870">
    <property type="match status" value="1"/>
</dbReference>
<dbReference type="SMART" id="SM00481">
    <property type="entry name" value="POLIIIAc"/>
    <property type="match status" value="1"/>
</dbReference>
<dbReference type="InterPro" id="IPR041931">
    <property type="entry name" value="DNA_pol3_alpha_thumb_dom"/>
</dbReference>
<dbReference type="GO" id="GO:0008408">
    <property type="term" value="F:3'-5' exonuclease activity"/>
    <property type="evidence" value="ECO:0007669"/>
    <property type="project" value="InterPro"/>
</dbReference>
<dbReference type="GO" id="GO:0006260">
    <property type="term" value="P:DNA replication"/>
    <property type="evidence" value="ECO:0007669"/>
    <property type="project" value="UniProtKB-KW"/>
</dbReference>
<accession>A0A8S5M3D1</accession>